<reference evidence="2" key="2">
    <citation type="journal article" date="2024" name="Plant">
        <title>Genomic evolution and insights into agronomic trait innovations of Sesamum species.</title>
        <authorList>
            <person name="Miao H."/>
            <person name="Wang L."/>
            <person name="Qu L."/>
            <person name="Liu H."/>
            <person name="Sun Y."/>
            <person name="Le M."/>
            <person name="Wang Q."/>
            <person name="Wei S."/>
            <person name="Zheng Y."/>
            <person name="Lin W."/>
            <person name="Duan Y."/>
            <person name="Cao H."/>
            <person name="Xiong S."/>
            <person name="Wang X."/>
            <person name="Wei L."/>
            <person name="Li C."/>
            <person name="Ma Q."/>
            <person name="Ju M."/>
            <person name="Zhao R."/>
            <person name="Li G."/>
            <person name="Mu C."/>
            <person name="Tian Q."/>
            <person name="Mei H."/>
            <person name="Zhang T."/>
            <person name="Gao T."/>
            <person name="Zhang H."/>
        </authorList>
    </citation>
    <scope>NUCLEOTIDE SEQUENCE</scope>
    <source>
        <strain evidence="2">G02</strain>
    </source>
</reference>
<dbReference type="EMBL" id="JACGWJ010000031">
    <property type="protein sequence ID" value="KAL0298483.1"/>
    <property type="molecule type" value="Genomic_DNA"/>
</dbReference>
<feature type="compositionally biased region" description="Basic and acidic residues" evidence="1">
    <location>
        <begin position="63"/>
        <end position="79"/>
    </location>
</feature>
<evidence type="ECO:0000256" key="1">
    <source>
        <dbReference type="SAM" id="MobiDB-lite"/>
    </source>
</evidence>
<evidence type="ECO:0000313" key="2">
    <source>
        <dbReference type="EMBL" id="KAL0298483.1"/>
    </source>
</evidence>
<dbReference type="AlphaFoldDB" id="A0AAW2JWP7"/>
<proteinExistence type="predicted"/>
<gene>
    <name evidence="2" type="ORF">Sradi_6508100</name>
</gene>
<reference evidence="2" key="1">
    <citation type="submission" date="2020-06" db="EMBL/GenBank/DDBJ databases">
        <authorList>
            <person name="Li T."/>
            <person name="Hu X."/>
            <person name="Zhang T."/>
            <person name="Song X."/>
            <person name="Zhang H."/>
            <person name="Dai N."/>
            <person name="Sheng W."/>
            <person name="Hou X."/>
            <person name="Wei L."/>
        </authorList>
    </citation>
    <scope>NUCLEOTIDE SEQUENCE</scope>
    <source>
        <strain evidence="2">G02</strain>
        <tissue evidence="2">Leaf</tissue>
    </source>
</reference>
<organism evidence="2">
    <name type="scientific">Sesamum radiatum</name>
    <name type="common">Black benniseed</name>
    <dbReference type="NCBI Taxonomy" id="300843"/>
    <lineage>
        <taxon>Eukaryota</taxon>
        <taxon>Viridiplantae</taxon>
        <taxon>Streptophyta</taxon>
        <taxon>Embryophyta</taxon>
        <taxon>Tracheophyta</taxon>
        <taxon>Spermatophyta</taxon>
        <taxon>Magnoliopsida</taxon>
        <taxon>eudicotyledons</taxon>
        <taxon>Gunneridae</taxon>
        <taxon>Pentapetalae</taxon>
        <taxon>asterids</taxon>
        <taxon>lamiids</taxon>
        <taxon>Lamiales</taxon>
        <taxon>Pedaliaceae</taxon>
        <taxon>Sesamum</taxon>
    </lineage>
</organism>
<comment type="caution">
    <text evidence="2">The sequence shown here is derived from an EMBL/GenBank/DDBJ whole genome shotgun (WGS) entry which is preliminary data.</text>
</comment>
<sequence>MASSDESVRFIGETHPDDDLFETTLKRVGHHSAGLSSGRRWSQRQTATTSRKLVDEEDDEGGDDAKASFPREEEKRVGR</sequence>
<protein>
    <submittedName>
        <fullName evidence="2">Uncharacterized protein</fullName>
    </submittedName>
</protein>
<accession>A0AAW2JWP7</accession>
<feature type="region of interest" description="Disordered" evidence="1">
    <location>
        <begin position="28"/>
        <end position="79"/>
    </location>
</feature>
<feature type="compositionally biased region" description="Polar residues" evidence="1">
    <location>
        <begin position="39"/>
        <end position="51"/>
    </location>
</feature>
<name>A0AAW2JWP7_SESRA</name>